<evidence type="ECO:0000313" key="3">
    <source>
        <dbReference type="Proteomes" id="UP000015105"/>
    </source>
</evidence>
<proteinExistence type="predicted"/>
<evidence type="ECO:0000259" key="1">
    <source>
        <dbReference type="Pfam" id="PF12313"/>
    </source>
</evidence>
<reference evidence="2" key="3">
    <citation type="journal article" date="2017" name="Nature">
        <title>Genome sequence of the progenitor of the wheat D genome Aegilops tauschii.</title>
        <authorList>
            <person name="Luo M.C."/>
            <person name="Gu Y.Q."/>
            <person name="Puiu D."/>
            <person name="Wang H."/>
            <person name="Twardziok S.O."/>
            <person name="Deal K.R."/>
            <person name="Huo N."/>
            <person name="Zhu T."/>
            <person name="Wang L."/>
            <person name="Wang Y."/>
            <person name="McGuire P.E."/>
            <person name="Liu S."/>
            <person name="Long H."/>
            <person name="Ramasamy R.K."/>
            <person name="Rodriguez J.C."/>
            <person name="Van S.L."/>
            <person name="Yuan L."/>
            <person name="Wang Z."/>
            <person name="Xia Z."/>
            <person name="Xiao L."/>
            <person name="Anderson O.D."/>
            <person name="Ouyang S."/>
            <person name="Liang Y."/>
            <person name="Zimin A.V."/>
            <person name="Pertea G."/>
            <person name="Qi P."/>
            <person name="Bennetzen J.L."/>
            <person name="Dai X."/>
            <person name="Dawson M.W."/>
            <person name="Muller H.G."/>
            <person name="Kugler K."/>
            <person name="Rivarola-Duarte L."/>
            <person name="Spannagl M."/>
            <person name="Mayer K.F.X."/>
            <person name="Lu F.H."/>
            <person name="Bevan M.W."/>
            <person name="Leroy P."/>
            <person name="Li P."/>
            <person name="You F.M."/>
            <person name="Sun Q."/>
            <person name="Liu Z."/>
            <person name="Lyons E."/>
            <person name="Wicker T."/>
            <person name="Salzberg S.L."/>
            <person name="Devos K.M."/>
            <person name="Dvorak J."/>
        </authorList>
    </citation>
    <scope>NUCLEOTIDE SEQUENCE [LARGE SCALE GENOMIC DNA]</scope>
    <source>
        <strain evidence="2">cv. AL8/78</strain>
    </source>
</reference>
<reference evidence="3" key="1">
    <citation type="journal article" date="2014" name="Science">
        <title>Ancient hybridizations among the ancestral genomes of bread wheat.</title>
        <authorList>
            <consortium name="International Wheat Genome Sequencing Consortium,"/>
            <person name="Marcussen T."/>
            <person name="Sandve S.R."/>
            <person name="Heier L."/>
            <person name="Spannagl M."/>
            <person name="Pfeifer M."/>
            <person name="Jakobsen K.S."/>
            <person name="Wulff B.B."/>
            <person name="Steuernagel B."/>
            <person name="Mayer K.F."/>
            <person name="Olsen O.A."/>
        </authorList>
    </citation>
    <scope>NUCLEOTIDE SEQUENCE [LARGE SCALE GENOMIC DNA]</scope>
    <source>
        <strain evidence="3">cv. AL8/78</strain>
    </source>
</reference>
<dbReference type="Proteomes" id="UP000015105">
    <property type="component" value="Chromosome 2D"/>
</dbReference>
<evidence type="ECO:0000313" key="2">
    <source>
        <dbReference type="EnsemblPlants" id="AET2Gv21295200.1"/>
    </source>
</evidence>
<protein>
    <recommendedName>
        <fullName evidence="1">NPR1/NIM1-like C-terminal domain-containing protein</fullName>
    </recommendedName>
</protein>
<dbReference type="InterPro" id="IPR021094">
    <property type="entry name" value="NPR1/NIM1-like_C"/>
</dbReference>
<feature type="domain" description="NPR1/NIM1-like C-terminal" evidence="1">
    <location>
        <begin position="5"/>
        <end position="31"/>
    </location>
</feature>
<reference evidence="3" key="2">
    <citation type="journal article" date="2017" name="Nat. Plants">
        <title>The Aegilops tauschii genome reveals multiple impacts of transposons.</title>
        <authorList>
            <person name="Zhao G."/>
            <person name="Zou C."/>
            <person name="Li K."/>
            <person name="Wang K."/>
            <person name="Li T."/>
            <person name="Gao L."/>
            <person name="Zhang X."/>
            <person name="Wang H."/>
            <person name="Yang Z."/>
            <person name="Liu X."/>
            <person name="Jiang W."/>
            <person name="Mao L."/>
            <person name="Kong X."/>
            <person name="Jiao Y."/>
            <person name="Jia J."/>
        </authorList>
    </citation>
    <scope>NUCLEOTIDE SEQUENCE [LARGE SCALE GENOMIC DNA]</scope>
    <source>
        <strain evidence="3">cv. AL8/78</strain>
    </source>
</reference>
<keyword evidence="3" id="KW-1185">Reference proteome</keyword>
<name>A0A453DLA6_AEGTS</name>
<accession>A0A453DLA6</accession>
<sequence length="38" mass="4305">MFIPVELGKRFFPRCSDVLEKMMDDEPGLAALGSDYIL</sequence>
<reference evidence="2" key="5">
    <citation type="journal article" date="2021" name="G3 (Bethesda)">
        <title>Aegilops tauschii genome assembly Aet v5.0 features greater sequence contiguity and improved annotation.</title>
        <authorList>
            <person name="Wang L."/>
            <person name="Zhu T."/>
            <person name="Rodriguez J.C."/>
            <person name="Deal K.R."/>
            <person name="Dubcovsky J."/>
            <person name="McGuire P.E."/>
            <person name="Lux T."/>
            <person name="Spannagl M."/>
            <person name="Mayer K.F.X."/>
            <person name="Baldrich P."/>
            <person name="Meyers B.C."/>
            <person name="Huo N."/>
            <person name="Gu Y.Q."/>
            <person name="Zhou H."/>
            <person name="Devos K.M."/>
            <person name="Bennetzen J.L."/>
            <person name="Unver T."/>
            <person name="Budak H."/>
            <person name="Gulick P.J."/>
            <person name="Galiba G."/>
            <person name="Kalapos B."/>
            <person name="Nelson D.R."/>
            <person name="Li P."/>
            <person name="You F.M."/>
            <person name="Luo M.C."/>
            <person name="Dvorak J."/>
        </authorList>
    </citation>
    <scope>NUCLEOTIDE SEQUENCE [LARGE SCALE GENOMIC DNA]</scope>
    <source>
        <strain evidence="2">cv. AL8/78</strain>
    </source>
</reference>
<reference evidence="2" key="4">
    <citation type="submission" date="2019-03" db="UniProtKB">
        <authorList>
            <consortium name="EnsemblPlants"/>
        </authorList>
    </citation>
    <scope>IDENTIFICATION</scope>
</reference>
<dbReference type="Pfam" id="PF12313">
    <property type="entry name" value="NPR1_like_C"/>
    <property type="match status" value="1"/>
</dbReference>
<organism evidence="2 3">
    <name type="scientific">Aegilops tauschii subsp. strangulata</name>
    <name type="common">Goatgrass</name>
    <dbReference type="NCBI Taxonomy" id="200361"/>
    <lineage>
        <taxon>Eukaryota</taxon>
        <taxon>Viridiplantae</taxon>
        <taxon>Streptophyta</taxon>
        <taxon>Embryophyta</taxon>
        <taxon>Tracheophyta</taxon>
        <taxon>Spermatophyta</taxon>
        <taxon>Magnoliopsida</taxon>
        <taxon>Liliopsida</taxon>
        <taxon>Poales</taxon>
        <taxon>Poaceae</taxon>
        <taxon>BOP clade</taxon>
        <taxon>Pooideae</taxon>
        <taxon>Triticodae</taxon>
        <taxon>Triticeae</taxon>
        <taxon>Triticinae</taxon>
        <taxon>Aegilops</taxon>
    </lineage>
</organism>
<dbReference type="EnsemblPlants" id="AET2Gv21295200.1">
    <property type="protein sequence ID" value="AET2Gv21295200.1"/>
    <property type="gene ID" value="AET2Gv21295200"/>
</dbReference>
<dbReference type="Gramene" id="AET2Gv21295200.1">
    <property type="protein sequence ID" value="AET2Gv21295200.1"/>
    <property type="gene ID" value="AET2Gv21295200"/>
</dbReference>
<dbReference type="AlphaFoldDB" id="A0A453DLA6"/>